<feature type="compositionally biased region" description="Polar residues" evidence="6">
    <location>
        <begin position="258"/>
        <end position="277"/>
    </location>
</feature>
<reference evidence="8 9" key="1">
    <citation type="submission" date="2016-03" db="EMBL/GenBank/DDBJ databases">
        <title>Draft genome sequence of the Fonsecaea monophora CBS 269.37.</title>
        <authorList>
            <person name="Bombassaro A."/>
            <person name="Vinicius W.A."/>
            <person name="De Hoog S."/>
            <person name="Sun J."/>
            <person name="Souza E.M."/>
            <person name="Raittz R.T."/>
            <person name="Costa F."/>
            <person name="Leao A.C."/>
            <person name="Tadra-Sfeir M.Z."/>
            <person name="Baura V."/>
            <person name="Balsanelli E."/>
            <person name="Pedrosa F.O."/>
            <person name="Moreno L.F."/>
            <person name="Steffens M.B."/>
            <person name="Xi L."/>
            <person name="Bocca A.L."/>
            <person name="Felipe M.S."/>
            <person name="Teixeira M."/>
            <person name="Telles Filho F.Q."/>
            <person name="Azevedo C.M."/>
            <person name="Gomes R."/>
            <person name="Vicente V.A."/>
        </authorList>
    </citation>
    <scope>NUCLEOTIDE SEQUENCE [LARGE SCALE GENOMIC DNA]</scope>
    <source>
        <strain evidence="8 9">CBS 269.37</strain>
    </source>
</reference>
<feature type="compositionally biased region" description="Polar residues" evidence="6">
    <location>
        <begin position="398"/>
        <end position="411"/>
    </location>
</feature>
<feature type="domain" description="RanBP2-type" evidence="7">
    <location>
        <begin position="552"/>
        <end position="583"/>
    </location>
</feature>
<feature type="compositionally biased region" description="Basic residues" evidence="6">
    <location>
        <begin position="618"/>
        <end position="629"/>
    </location>
</feature>
<keyword evidence="3 5" id="KW-0863">Zinc-finger</keyword>
<protein>
    <recommendedName>
        <fullName evidence="7">RanBP2-type domain-containing protein</fullName>
    </recommendedName>
</protein>
<feature type="compositionally biased region" description="Low complexity" evidence="6">
    <location>
        <begin position="290"/>
        <end position="311"/>
    </location>
</feature>
<gene>
    <name evidence="8" type="ORF">AYO21_02994</name>
</gene>
<keyword evidence="9" id="KW-1185">Reference proteome</keyword>
<feature type="region of interest" description="Disordered" evidence="6">
    <location>
        <begin position="385"/>
        <end position="550"/>
    </location>
</feature>
<evidence type="ECO:0000256" key="6">
    <source>
        <dbReference type="SAM" id="MobiDB-lite"/>
    </source>
</evidence>
<dbReference type="AlphaFoldDB" id="A0A177FG59"/>
<dbReference type="PANTHER" id="PTHR30615">
    <property type="entry name" value="UNCHARACTERIZED PROTEIN YJBQ-RELATED"/>
    <property type="match status" value="1"/>
</dbReference>
<feature type="region of interest" description="Disordered" evidence="6">
    <location>
        <begin position="256"/>
        <end position="277"/>
    </location>
</feature>
<feature type="region of interest" description="Disordered" evidence="6">
    <location>
        <begin position="581"/>
        <end position="629"/>
    </location>
</feature>
<dbReference type="InterPro" id="IPR036443">
    <property type="entry name" value="Znf_RanBP2_sf"/>
</dbReference>
<dbReference type="PROSITE" id="PS50199">
    <property type="entry name" value="ZF_RANBP2_2"/>
    <property type="match status" value="1"/>
</dbReference>
<feature type="compositionally biased region" description="Polar residues" evidence="6">
    <location>
        <begin position="489"/>
        <end position="505"/>
    </location>
</feature>
<dbReference type="PANTHER" id="PTHR30615:SF8">
    <property type="entry name" value="UPF0047 PROTEIN C4A8.02C"/>
    <property type="match status" value="1"/>
</dbReference>
<dbReference type="GeneID" id="34598166"/>
<feature type="compositionally biased region" description="Basic and acidic residues" evidence="6">
    <location>
        <begin position="515"/>
        <end position="527"/>
    </location>
</feature>
<sequence length="629" mass="68223">MSTAWFQKTFTLPAKSRGSYLITDQVVSSLPEIKEYKVGLLNLFVQHTSCALSLNENWDSDVREDMSDALDRIAPEDRKGNLYRHSAEGLDDMPAHIKSALIGASVTIPITDGALNTEKMNKLPLQASPKSNPSWFTNRKTAVGRFSTSVVLQQGELGYGDTLETSELRRCYASVALPNVCFRAVCAVYSDPTFVQPIVPYNVAPIVKEGSSTCRLRVDAHLKAEAVFDIIGRDGQVTGVSHLVFRGNEYATKIDMAGSSTPTQNARTPSQQQPKQMSSRLLNMKFMQRAAATTPSATSTPTTSAAQTPATEPLAKRRRIESAASSPSASTPGTPSNGLAYPGLSTPTASQNTGLGVAPRGGTSRFTRFEGADTEWVLDVKVAFPGDNRMKPLPDKVVNTNDRGSVPSSSRFGVLNGRSEEEKSEEGEEEEDDIWNNEHPTGRQTFGSFDRKRKSRASTRHDQGQDEDDQDLSSASTADSDSDSEPDIPNSSSRSRPGQNRSATKPTAEIDSDEEMNRVRMAIEQKHRSMAGGGHLARNVSSSGKFPSLRHEAGDWKCRADGCSFYNYANNVYCMRCGTPRGESASASLAGSAGISRKTDKAGNKRKGGPQGQEAGNKKQKNKKARKTM</sequence>
<dbReference type="RefSeq" id="XP_022514663.1">
    <property type="nucleotide sequence ID" value="XM_022652969.1"/>
</dbReference>
<dbReference type="OrthoDB" id="10255963at2759"/>
<feature type="compositionally biased region" description="Low complexity" evidence="6">
    <location>
        <begin position="584"/>
        <end position="594"/>
    </location>
</feature>
<organism evidence="8 9">
    <name type="scientific">Fonsecaea monophora</name>
    <dbReference type="NCBI Taxonomy" id="254056"/>
    <lineage>
        <taxon>Eukaryota</taxon>
        <taxon>Fungi</taxon>
        <taxon>Dikarya</taxon>
        <taxon>Ascomycota</taxon>
        <taxon>Pezizomycotina</taxon>
        <taxon>Eurotiomycetes</taxon>
        <taxon>Chaetothyriomycetidae</taxon>
        <taxon>Chaetothyriales</taxon>
        <taxon>Herpotrichiellaceae</taxon>
        <taxon>Fonsecaea</taxon>
    </lineage>
</organism>
<dbReference type="Gene3D" id="2.60.120.460">
    <property type="entry name" value="YjbQ-like"/>
    <property type="match status" value="1"/>
</dbReference>
<feature type="compositionally biased region" description="Low complexity" evidence="6">
    <location>
        <begin position="322"/>
        <end position="336"/>
    </location>
</feature>
<dbReference type="PROSITE" id="PS01358">
    <property type="entry name" value="ZF_RANBP2_1"/>
    <property type="match status" value="1"/>
</dbReference>
<feature type="compositionally biased region" description="Acidic residues" evidence="6">
    <location>
        <begin position="422"/>
        <end position="435"/>
    </location>
</feature>
<dbReference type="SUPFAM" id="SSF111038">
    <property type="entry name" value="YjbQ-like"/>
    <property type="match status" value="1"/>
</dbReference>
<evidence type="ECO:0000256" key="4">
    <source>
        <dbReference type="ARBA" id="ARBA00022833"/>
    </source>
</evidence>
<dbReference type="InterPro" id="IPR001876">
    <property type="entry name" value="Znf_RanBP2"/>
</dbReference>
<keyword evidence="4" id="KW-0862">Zinc</keyword>
<evidence type="ECO:0000256" key="5">
    <source>
        <dbReference type="PROSITE-ProRule" id="PRU00322"/>
    </source>
</evidence>
<accession>A0A177FG59</accession>
<dbReference type="EMBL" id="LVKK01000014">
    <property type="protein sequence ID" value="OAG42711.1"/>
    <property type="molecule type" value="Genomic_DNA"/>
</dbReference>
<feature type="compositionally biased region" description="Polar residues" evidence="6">
    <location>
        <begin position="438"/>
        <end position="447"/>
    </location>
</feature>
<dbReference type="SUPFAM" id="SSF90209">
    <property type="entry name" value="Ran binding protein zinc finger-like"/>
    <property type="match status" value="1"/>
</dbReference>
<evidence type="ECO:0000313" key="9">
    <source>
        <dbReference type="Proteomes" id="UP000077002"/>
    </source>
</evidence>
<evidence type="ECO:0000256" key="1">
    <source>
        <dbReference type="ARBA" id="ARBA00005534"/>
    </source>
</evidence>
<comment type="caution">
    <text evidence="8">The sequence shown here is derived from an EMBL/GenBank/DDBJ whole genome shotgun (WGS) entry which is preliminary data.</text>
</comment>
<proteinExistence type="inferred from homology"/>
<dbReference type="Pfam" id="PF01894">
    <property type="entry name" value="YjbQ"/>
    <property type="match status" value="1"/>
</dbReference>
<evidence type="ECO:0000256" key="3">
    <source>
        <dbReference type="ARBA" id="ARBA00022771"/>
    </source>
</evidence>
<keyword evidence="2" id="KW-0479">Metal-binding</keyword>
<dbReference type="Gene3D" id="4.10.1060.10">
    <property type="entry name" value="Zinc finger, RanBP2-type"/>
    <property type="match status" value="1"/>
</dbReference>
<dbReference type="Pfam" id="PF00641">
    <property type="entry name" value="Zn_ribbon_RanBP"/>
    <property type="match status" value="1"/>
</dbReference>
<evidence type="ECO:0000259" key="7">
    <source>
        <dbReference type="PROSITE" id="PS50199"/>
    </source>
</evidence>
<dbReference type="GO" id="GO:0008270">
    <property type="term" value="F:zinc ion binding"/>
    <property type="evidence" value="ECO:0007669"/>
    <property type="project" value="UniProtKB-KW"/>
</dbReference>
<dbReference type="NCBIfam" id="TIGR00149">
    <property type="entry name" value="TIGR00149_YjbQ"/>
    <property type="match status" value="1"/>
</dbReference>
<dbReference type="InterPro" id="IPR001602">
    <property type="entry name" value="UPF0047_YjbQ-like"/>
</dbReference>
<evidence type="ECO:0000256" key="2">
    <source>
        <dbReference type="ARBA" id="ARBA00022723"/>
    </source>
</evidence>
<feature type="compositionally biased region" description="Polar residues" evidence="6">
    <location>
        <begin position="345"/>
        <end position="354"/>
    </location>
</feature>
<comment type="similarity">
    <text evidence="1">Belongs to the UPF0047 family.</text>
</comment>
<dbReference type="Proteomes" id="UP000077002">
    <property type="component" value="Unassembled WGS sequence"/>
</dbReference>
<evidence type="ECO:0000313" key="8">
    <source>
        <dbReference type="EMBL" id="OAG42711.1"/>
    </source>
</evidence>
<dbReference type="SMART" id="SM00547">
    <property type="entry name" value="ZnF_RBZ"/>
    <property type="match status" value="1"/>
</dbReference>
<dbReference type="InterPro" id="IPR035917">
    <property type="entry name" value="YjbQ-like_sf"/>
</dbReference>
<name>A0A177FG59_9EURO</name>
<feature type="region of interest" description="Disordered" evidence="6">
    <location>
        <begin position="290"/>
        <end position="362"/>
    </location>
</feature>